<name>A0A6C2UN47_9BACT</name>
<protein>
    <submittedName>
        <fullName evidence="1">Uncharacterized protein</fullName>
    </submittedName>
</protein>
<reference evidence="1 2" key="1">
    <citation type="submission" date="2019-04" db="EMBL/GenBank/DDBJ databases">
        <authorList>
            <person name="Van Vliet M D."/>
        </authorList>
    </citation>
    <scope>NUCLEOTIDE SEQUENCE [LARGE SCALE GENOMIC DNA]</scope>
    <source>
        <strain evidence="1 2">F21</strain>
    </source>
</reference>
<dbReference type="EMBL" id="CAAHFH010000001">
    <property type="protein sequence ID" value="VGO20476.1"/>
    <property type="molecule type" value="Genomic_DNA"/>
</dbReference>
<dbReference type="RefSeq" id="WP_136061886.1">
    <property type="nucleotide sequence ID" value="NZ_CAAHFH010000001.1"/>
</dbReference>
<dbReference type="Proteomes" id="UP000346198">
    <property type="component" value="Unassembled WGS sequence"/>
</dbReference>
<dbReference type="Gene3D" id="2.60.40.1180">
    <property type="entry name" value="Golgi alpha-mannosidase II"/>
    <property type="match status" value="1"/>
</dbReference>
<dbReference type="AlphaFoldDB" id="A0A6C2UN47"/>
<sequence>MKTNIVARLYWLPGGLFSINDKARVVKLSWEEAGLEGKKGIRDVWRQMDVGTFGGCFSLRFVRMASHCSASNN</sequence>
<evidence type="ECO:0000313" key="2">
    <source>
        <dbReference type="Proteomes" id="UP000346198"/>
    </source>
</evidence>
<gene>
    <name evidence="1" type="ORF">SCARR_02539</name>
</gene>
<dbReference type="InterPro" id="IPR013780">
    <property type="entry name" value="Glyco_hydro_b"/>
</dbReference>
<proteinExistence type="predicted"/>
<evidence type="ECO:0000313" key="1">
    <source>
        <dbReference type="EMBL" id="VGO20476.1"/>
    </source>
</evidence>
<accession>A0A6C2UN47</accession>
<organism evidence="1 2">
    <name type="scientific">Pontiella sulfatireligans</name>
    <dbReference type="NCBI Taxonomy" id="2750658"/>
    <lineage>
        <taxon>Bacteria</taxon>
        <taxon>Pseudomonadati</taxon>
        <taxon>Kiritimatiellota</taxon>
        <taxon>Kiritimatiellia</taxon>
        <taxon>Kiritimatiellales</taxon>
        <taxon>Pontiellaceae</taxon>
        <taxon>Pontiella</taxon>
    </lineage>
</organism>
<keyword evidence="2" id="KW-1185">Reference proteome</keyword>